<proteinExistence type="predicted"/>
<organism evidence="2 3">
    <name type="scientific">Undibacterium oligocarboniphilum</name>
    <dbReference type="NCBI Taxonomy" id="666702"/>
    <lineage>
        <taxon>Bacteria</taxon>
        <taxon>Pseudomonadati</taxon>
        <taxon>Pseudomonadota</taxon>
        <taxon>Betaproteobacteria</taxon>
        <taxon>Burkholderiales</taxon>
        <taxon>Oxalobacteraceae</taxon>
        <taxon>Undibacterium</taxon>
    </lineage>
</organism>
<keyword evidence="1" id="KW-0472">Membrane</keyword>
<evidence type="ECO:0000256" key="1">
    <source>
        <dbReference type="SAM" id="Phobius"/>
    </source>
</evidence>
<dbReference type="EMBL" id="JABXYJ010000001">
    <property type="protein sequence ID" value="NVO76220.1"/>
    <property type="molecule type" value="Genomic_DNA"/>
</dbReference>
<dbReference type="PANTHER" id="PTHR15887">
    <property type="entry name" value="TRANSMEMBRANE PROTEIN 69"/>
    <property type="match status" value="1"/>
</dbReference>
<keyword evidence="1" id="KW-1133">Transmembrane helix</keyword>
<evidence type="ECO:0000313" key="3">
    <source>
        <dbReference type="Proteomes" id="UP000588051"/>
    </source>
</evidence>
<dbReference type="Proteomes" id="UP000588051">
    <property type="component" value="Unassembled WGS sequence"/>
</dbReference>
<evidence type="ECO:0000313" key="2">
    <source>
        <dbReference type="EMBL" id="NVO76220.1"/>
    </source>
</evidence>
<protein>
    <submittedName>
        <fullName evidence="2">DUF3429 domain-containing protein</fullName>
    </submittedName>
</protein>
<comment type="caution">
    <text evidence="2">The sequence shown here is derived from an EMBL/GenBank/DDBJ whole genome shotgun (WGS) entry which is preliminary data.</text>
</comment>
<dbReference type="PANTHER" id="PTHR15887:SF1">
    <property type="entry name" value="TRANSMEMBRANE PROTEIN 69"/>
    <property type="match status" value="1"/>
</dbReference>
<reference evidence="2 3" key="1">
    <citation type="submission" date="2020-06" db="EMBL/GenBank/DDBJ databases">
        <authorList>
            <person name="Qiu C."/>
            <person name="Liu Z."/>
        </authorList>
    </citation>
    <scope>NUCLEOTIDE SEQUENCE [LARGE SCALE GENOMIC DNA]</scope>
    <source>
        <strain evidence="2 3">EM 1</strain>
    </source>
</reference>
<gene>
    <name evidence="2" type="ORF">HV832_00050</name>
</gene>
<feature type="transmembrane region" description="Helical" evidence="1">
    <location>
        <begin position="127"/>
        <end position="148"/>
    </location>
</feature>
<dbReference type="RefSeq" id="WP_176801517.1">
    <property type="nucleotide sequence ID" value="NZ_JABXYJ010000001.1"/>
</dbReference>
<keyword evidence="1" id="KW-0812">Transmembrane</keyword>
<sequence length="150" mass="16888">MHKLNQKLVIRLGFLGLVPFVLLTLACWLVHPDWLGYFIKAQLAYGIVILSFLGGVHWGVTIMADGKDDEETKKALIWGVIPTLIAWCSLGNMLFGFLVQVAGFIAAYKIDKKLYQSYAVPDWFIDLRLQLTRVVVTAQIFTFIAANVRS</sequence>
<dbReference type="Pfam" id="PF11911">
    <property type="entry name" value="DUF3429"/>
    <property type="match status" value="1"/>
</dbReference>
<dbReference type="PROSITE" id="PS51257">
    <property type="entry name" value="PROKAR_LIPOPROTEIN"/>
    <property type="match status" value="1"/>
</dbReference>
<feature type="transmembrane region" description="Helical" evidence="1">
    <location>
        <begin position="12"/>
        <end position="31"/>
    </location>
</feature>
<accession>A0A850QHG3</accession>
<dbReference type="AlphaFoldDB" id="A0A850QHG3"/>
<name>A0A850QHG3_9BURK</name>
<keyword evidence="3" id="KW-1185">Reference proteome</keyword>
<feature type="transmembrane region" description="Helical" evidence="1">
    <location>
        <begin position="76"/>
        <end position="107"/>
    </location>
</feature>
<dbReference type="InterPro" id="IPR021836">
    <property type="entry name" value="DUF3429"/>
</dbReference>
<feature type="transmembrane region" description="Helical" evidence="1">
    <location>
        <begin position="43"/>
        <end position="64"/>
    </location>
</feature>